<accession>A0A4P5NYM2</accession>
<evidence type="ECO:0000256" key="1">
    <source>
        <dbReference type="SAM" id="MobiDB-lite"/>
    </source>
</evidence>
<proteinExistence type="predicted"/>
<sequence length="125" mass="14195">MVLSHLLGRRSIWHALRERGIRGIGTVRPFDPRQKQGQGRGKARGRKDFPPARRILCLGQALPCQRVDMGMQRRLRPPVGTENPDVAQHDGLARSYGPRPSHGQQGRGRQTDVVQRLERRRILIA</sequence>
<organism evidence="2 3">
    <name type="scientific">Komagataeibacter diospyri</name>
    <dbReference type="NCBI Taxonomy" id="1932662"/>
    <lineage>
        <taxon>Bacteria</taxon>
        <taxon>Pseudomonadati</taxon>
        <taxon>Pseudomonadota</taxon>
        <taxon>Alphaproteobacteria</taxon>
        <taxon>Acetobacterales</taxon>
        <taxon>Acetobacteraceae</taxon>
        <taxon>Komagataeibacter</taxon>
    </lineage>
</organism>
<dbReference type="AlphaFoldDB" id="A0A4P5NYM2"/>
<keyword evidence="3" id="KW-1185">Reference proteome</keyword>
<name>A0A4P5NYM2_9PROT</name>
<protein>
    <submittedName>
        <fullName evidence="2">Uncharacterized protein</fullName>
    </submittedName>
</protein>
<reference evidence="3" key="1">
    <citation type="submission" date="2017-01" db="EMBL/GenBank/DDBJ databases">
        <title>Komagataeibacter sp. MSKU9 whole genome sequencing project.</title>
        <authorList>
            <person name="Matsutani M."/>
            <person name="Naloka K."/>
            <person name="Theeragool G."/>
            <person name="Yakushi T."/>
            <person name="Matsushita K."/>
        </authorList>
    </citation>
    <scope>NUCLEOTIDE SEQUENCE [LARGE SCALE GENOMIC DNA]</scope>
    <source>
        <strain evidence="3">MSKU9</strain>
    </source>
</reference>
<feature type="region of interest" description="Disordered" evidence="1">
    <location>
        <begin position="75"/>
        <end position="113"/>
    </location>
</feature>
<comment type="caution">
    <text evidence="2">The sequence shown here is derived from an EMBL/GenBank/DDBJ whole genome shotgun (WGS) entry which is preliminary data.</text>
</comment>
<dbReference type="Proteomes" id="UP000315095">
    <property type="component" value="Unassembled WGS sequence"/>
</dbReference>
<evidence type="ECO:0000313" key="3">
    <source>
        <dbReference type="Proteomes" id="UP000315095"/>
    </source>
</evidence>
<gene>
    <name evidence="2" type="ORF">MSKU9_3192</name>
</gene>
<feature type="region of interest" description="Disordered" evidence="1">
    <location>
        <begin position="25"/>
        <end position="52"/>
    </location>
</feature>
<evidence type="ECO:0000313" key="2">
    <source>
        <dbReference type="EMBL" id="GCE85051.1"/>
    </source>
</evidence>
<dbReference type="EMBL" id="BDLU01000068">
    <property type="protein sequence ID" value="GCE85051.1"/>
    <property type="molecule type" value="Genomic_DNA"/>
</dbReference>